<keyword evidence="1" id="KW-0732">Signal</keyword>
<dbReference type="STRING" id="1302687.SAMN05444267_102732"/>
<dbReference type="OrthoDB" id="7794186at2"/>
<dbReference type="EMBL" id="FRAV01000027">
    <property type="protein sequence ID" value="SHL87986.1"/>
    <property type="molecule type" value="Genomic_DNA"/>
</dbReference>
<feature type="chain" id="PRO_5012568060" description="Ig-like domain-containing protein" evidence="1">
    <location>
        <begin position="23"/>
        <end position="944"/>
    </location>
</feature>
<keyword evidence="4" id="KW-1185">Reference proteome</keyword>
<dbReference type="Proteomes" id="UP000184364">
    <property type="component" value="Unassembled WGS sequence"/>
</dbReference>
<dbReference type="RefSeq" id="WP_073294807.1">
    <property type="nucleotide sequence ID" value="NZ_FRAV01000027.1"/>
</dbReference>
<organism evidence="3 4">
    <name type="scientific">Chryseobacterium polytrichastri</name>
    <dbReference type="NCBI Taxonomy" id="1302687"/>
    <lineage>
        <taxon>Bacteria</taxon>
        <taxon>Pseudomonadati</taxon>
        <taxon>Bacteroidota</taxon>
        <taxon>Flavobacteriia</taxon>
        <taxon>Flavobacteriales</taxon>
        <taxon>Weeksellaceae</taxon>
        <taxon>Chryseobacterium group</taxon>
        <taxon>Chryseobacterium</taxon>
    </lineage>
</organism>
<feature type="domain" description="Ig-like" evidence="2">
    <location>
        <begin position="858"/>
        <end position="924"/>
    </location>
</feature>
<dbReference type="Pfam" id="PF19081">
    <property type="entry name" value="Ig_7"/>
    <property type="match status" value="1"/>
</dbReference>
<feature type="signal peptide" evidence="1">
    <location>
        <begin position="1"/>
        <end position="22"/>
    </location>
</feature>
<evidence type="ECO:0000259" key="2">
    <source>
        <dbReference type="Pfam" id="PF19081"/>
    </source>
</evidence>
<dbReference type="AlphaFoldDB" id="A0A1M7E8K8"/>
<evidence type="ECO:0000313" key="3">
    <source>
        <dbReference type="EMBL" id="SHL87986.1"/>
    </source>
</evidence>
<evidence type="ECO:0000256" key="1">
    <source>
        <dbReference type="SAM" id="SignalP"/>
    </source>
</evidence>
<name>A0A1M7E8K8_9FLAO</name>
<dbReference type="InterPro" id="IPR044023">
    <property type="entry name" value="Ig_7"/>
</dbReference>
<evidence type="ECO:0000313" key="4">
    <source>
        <dbReference type="Proteomes" id="UP000184364"/>
    </source>
</evidence>
<proteinExistence type="predicted"/>
<gene>
    <name evidence="3" type="ORF">SAMN05444267_102732</name>
</gene>
<sequence length="944" mass="100926">MAKYKYFLAFLWIFILSTKVFAADYYWVGGNGNWSDINHWRTTSGGTLIPSVIPGPVDNVYFDVNSGFTVGNSTVTLNVTGNSHNITFSGSAIAPTFTQSGTQTLNIYGSSEWQIGMPTITISNIYYRNTGEAKTIKSNGVGTVVSGSTYFEEQNSIDLLDDFSVGFLDHNAGTWSTNNHQVIIGRDFSTTTSTQARTINLGSSEVFVRNSDGIFNISGANITLNAGTSHIHFNPNTTFTSSNTLIGRAGQTFYDVSFEGTTTVGAIAVGGTAAAPLNFHNVEFKNNGRISGYNNFNQLLLAPVKNYEIASNSTQQINNLFSFSTPSCLGWASLSSSTSGTAARFSAPSTAVINVSGVVMQDISGIGGASFMANNSVNNGNNTGWVFPPSSGQSLYWVGGNGNWNDQTHWSQTTGGAGGYCVPGPNDNVYFDVNSGFTVGNNTVTLAATGYVHNITFSGSAIAPTFIESGSQTLNIYGSSEWQSGMPTITISNIYYRNTGEAKTIKSNGVGTVVSGITYFEEQNSIDLLDDFSVGFLEHTAGTWTTNNHQVTIGRNFFTTTSTQARIINLGSSEVFVRNSDGIFNISGANITLNAGTSHIHFNPNTTFTSSNTLIGRAGQTFYDVSFEGTTTVGAIAVGGTAAAPLNFHNVEFKNNGRISGYNNFEELFFGTGKSYVLERNTTQKITNWVLSGTPCSITFIESSMAGTRANVNITAGNTSFNFANIKDLNASGLPLQFGDKSTDNGNNSNITFEPYNPGAFEGFGADWTCHVIDNATPSTYMLGTSGFYGNIYTTYKWYKLNDPNYDPAAVISTASAVDIRTFGFGTYKVEVSYSDGTSVTCTISDEINIYSKTEIPAASGNVCKKASNTLADISVNGTAIQWYISASSGTALPITTPIVDGQTYYVSQTVNSCESNKAAVTVVMKDCQNAVMVNPGIRIRVQQ</sequence>
<accession>A0A1M7E8K8</accession>
<protein>
    <recommendedName>
        <fullName evidence="2">Ig-like domain-containing protein</fullName>
    </recommendedName>
</protein>
<reference evidence="4" key="1">
    <citation type="submission" date="2016-11" db="EMBL/GenBank/DDBJ databases">
        <authorList>
            <person name="Varghese N."/>
            <person name="Submissions S."/>
        </authorList>
    </citation>
    <scope>NUCLEOTIDE SEQUENCE [LARGE SCALE GENOMIC DNA]</scope>
    <source>
        <strain evidence="4">DSM 26899</strain>
    </source>
</reference>